<dbReference type="RefSeq" id="WP_105353059.1">
    <property type="nucleotide sequence ID" value="NZ_PUIA01000035.1"/>
</dbReference>
<evidence type="ECO:0000256" key="8">
    <source>
        <dbReference type="ARBA" id="ARBA00023163"/>
    </source>
</evidence>
<dbReference type="GO" id="GO:0003677">
    <property type="term" value="F:DNA binding"/>
    <property type="evidence" value="ECO:0007669"/>
    <property type="project" value="UniProtKB-KW"/>
</dbReference>
<organism evidence="12 13">
    <name type="scientific">Blastopirellula marina</name>
    <dbReference type="NCBI Taxonomy" id="124"/>
    <lineage>
        <taxon>Bacteria</taxon>
        <taxon>Pseudomonadati</taxon>
        <taxon>Planctomycetota</taxon>
        <taxon>Planctomycetia</taxon>
        <taxon>Pirellulales</taxon>
        <taxon>Pirellulaceae</taxon>
        <taxon>Blastopirellula</taxon>
    </lineage>
</organism>
<evidence type="ECO:0000256" key="7">
    <source>
        <dbReference type="ARBA" id="ARBA00023125"/>
    </source>
</evidence>
<keyword evidence="6" id="KW-0731">Sigma factor</keyword>
<dbReference type="EMBL" id="PUIA01000035">
    <property type="protein sequence ID" value="PQO33362.1"/>
    <property type="molecule type" value="Genomic_DNA"/>
</dbReference>
<dbReference type="InterPro" id="IPR038709">
    <property type="entry name" value="RpoN_core-bd_sf"/>
</dbReference>
<proteinExistence type="inferred from homology"/>
<dbReference type="PROSITE" id="PS00718">
    <property type="entry name" value="SIGMA54_2"/>
    <property type="match status" value="1"/>
</dbReference>
<evidence type="ECO:0000313" key="13">
    <source>
        <dbReference type="Proteomes" id="UP000240009"/>
    </source>
</evidence>
<accession>A0A2S8FMD4</accession>
<dbReference type="GO" id="GO:0006352">
    <property type="term" value="P:DNA-templated transcription initiation"/>
    <property type="evidence" value="ECO:0007669"/>
    <property type="project" value="InterPro"/>
</dbReference>
<dbReference type="GO" id="GO:0001216">
    <property type="term" value="F:DNA-binding transcription activator activity"/>
    <property type="evidence" value="ECO:0007669"/>
    <property type="project" value="InterPro"/>
</dbReference>
<evidence type="ECO:0000313" key="12">
    <source>
        <dbReference type="EMBL" id="PQO33362.1"/>
    </source>
</evidence>
<dbReference type="Gene3D" id="1.10.10.60">
    <property type="entry name" value="Homeodomain-like"/>
    <property type="match status" value="1"/>
</dbReference>
<dbReference type="Pfam" id="PF04552">
    <property type="entry name" value="Sigma54_DBD"/>
    <property type="match status" value="1"/>
</dbReference>
<dbReference type="InterPro" id="IPR007046">
    <property type="entry name" value="RNA_pol_sigma_54_core-bd"/>
</dbReference>
<evidence type="ECO:0000256" key="5">
    <source>
        <dbReference type="ARBA" id="ARBA00023015"/>
    </source>
</evidence>
<protein>
    <submittedName>
        <fullName evidence="12">RNA polymerase sigma-54 factor</fullName>
    </submittedName>
</protein>
<comment type="similarity">
    <text evidence="1">Belongs to the sigma-54 factor family.</text>
</comment>
<feature type="region of interest" description="Disordered" evidence="9">
    <location>
        <begin position="98"/>
        <end position="117"/>
    </location>
</feature>
<feature type="domain" description="RNA polymerase sigma factor 54 core-binding" evidence="11">
    <location>
        <begin position="126"/>
        <end position="315"/>
    </location>
</feature>
<evidence type="ECO:0000256" key="9">
    <source>
        <dbReference type="SAM" id="MobiDB-lite"/>
    </source>
</evidence>
<keyword evidence="8" id="KW-0804">Transcription</keyword>
<reference evidence="12 13" key="1">
    <citation type="submission" date="2018-02" db="EMBL/GenBank/DDBJ databases">
        <title>Comparative genomes isolates from brazilian mangrove.</title>
        <authorList>
            <person name="Araujo J.E."/>
            <person name="Taketani R.G."/>
            <person name="Silva M.C.P."/>
            <person name="Loureco M.V."/>
            <person name="Andreote F.D."/>
        </authorList>
    </citation>
    <scope>NUCLEOTIDE SEQUENCE [LARGE SCALE GENOMIC DNA]</scope>
    <source>
        <strain evidence="12 13">HEX-2 MGV</strain>
    </source>
</reference>
<dbReference type="PIRSF" id="PIRSF000774">
    <property type="entry name" value="RpoN"/>
    <property type="match status" value="1"/>
</dbReference>
<keyword evidence="3" id="KW-0808">Transferase</keyword>
<evidence type="ECO:0000256" key="3">
    <source>
        <dbReference type="ARBA" id="ARBA00022679"/>
    </source>
</evidence>
<dbReference type="Gene3D" id="1.10.10.1330">
    <property type="entry name" value="RNA polymerase sigma-54 factor, core-binding domain"/>
    <property type="match status" value="1"/>
</dbReference>
<dbReference type="GO" id="GO:0016779">
    <property type="term" value="F:nucleotidyltransferase activity"/>
    <property type="evidence" value="ECO:0007669"/>
    <property type="project" value="UniProtKB-KW"/>
</dbReference>
<dbReference type="AlphaFoldDB" id="A0A2S8FMD4"/>
<dbReference type="OrthoDB" id="9814402at2"/>
<feature type="compositionally biased region" description="Basic and acidic residues" evidence="9">
    <location>
        <begin position="61"/>
        <end position="72"/>
    </location>
</feature>
<comment type="caution">
    <text evidence="12">The sequence shown here is derived from an EMBL/GenBank/DDBJ whole genome shotgun (WGS) entry which is preliminary data.</text>
</comment>
<feature type="region of interest" description="Disordered" evidence="9">
    <location>
        <begin position="44"/>
        <end position="83"/>
    </location>
</feature>
<dbReference type="PROSITE" id="PS50044">
    <property type="entry name" value="SIGMA54_3"/>
    <property type="match status" value="1"/>
</dbReference>
<dbReference type="PANTHER" id="PTHR32248">
    <property type="entry name" value="RNA POLYMERASE SIGMA-54 FACTOR"/>
    <property type="match status" value="1"/>
</dbReference>
<name>A0A2S8FMD4_9BACT</name>
<dbReference type="InterPro" id="IPR000394">
    <property type="entry name" value="RNA_pol_sigma_54"/>
</dbReference>
<keyword evidence="4" id="KW-0548">Nucleotidyltransferase</keyword>
<evidence type="ECO:0000256" key="1">
    <source>
        <dbReference type="ARBA" id="ARBA00008798"/>
    </source>
</evidence>
<feature type="domain" description="RNA polymerase sigma factor 54 DNA-binding" evidence="10">
    <location>
        <begin position="330"/>
        <end position="487"/>
    </location>
</feature>
<evidence type="ECO:0000259" key="11">
    <source>
        <dbReference type="Pfam" id="PF04963"/>
    </source>
</evidence>
<dbReference type="Proteomes" id="UP000240009">
    <property type="component" value="Unassembled WGS sequence"/>
</dbReference>
<dbReference type="PRINTS" id="PR00045">
    <property type="entry name" value="SIGMA54FCT"/>
</dbReference>
<evidence type="ECO:0000256" key="6">
    <source>
        <dbReference type="ARBA" id="ARBA00023082"/>
    </source>
</evidence>
<keyword evidence="2" id="KW-0240">DNA-directed RNA polymerase</keyword>
<evidence type="ECO:0000256" key="2">
    <source>
        <dbReference type="ARBA" id="ARBA00022478"/>
    </source>
</evidence>
<evidence type="ECO:0000259" key="10">
    <source>
        <dbReference type="Pfam" id="PF04552"/>
    </source>
</evidence>
<dbReference type="GO" id="GO:0000428">
    <property type="term" value="C:DNA-directed RNA polymerase complex"/>
    <property type="evidence" value="ECO:0007669"/>
    <property type="project" value="UniProtKB-KW"/>
</dbReference>
<gene>
    <name evidence="12" type="primary">rpoN</name>
    <name evidence="12" type="ORF">C5Y96_10965</name>
</gene>
<dbReference type="PANTHER" id="PTHR32248:SF4">
    <property type="entry name" value="RNA POLYMERASE SIGMA-54 FACTOR"/>
    <property type="match status" value="1"/>
</dbReference>
<keyword evidence="7" id="KW-0238">DNA-binding</keyword>
<sequence length="492" mass="56954">MRMSFGLEQKMVQKQVLAPRMIQSMEILQLPVLALQEKIEQEMNENPMLEVQEQEASDTDESPRDEYESRSESEEEFVVEDGKDNADDFERLLEMDQQYPDTFDERPQRSSGQMEEDAERRMDALANVQSRPETLQDHLDHQLYELTIEPQVREWAERIISALDSNGYLTTSLEDLLPADADDELREIAQEALHVVQSLDPAGVGARDLRECLLLQIDPSRMFYDELRTLIMNHLEDLRDNRLPQIQKATGFSIERIQAAWSELRRLDPKPGSIYNDSHVANVIPDLMLDIDEDGRYTVQAEDRDIPQLRISNYYRERLSSPTATREEKEFIKRKLNAAQWLIDAIIQRQNTLSRVAQAIVDYQKDFIDNGPEHITPLKMQQIADQVGVHVTTVSRAVDDKYIQTPRGIFPLKAFFAGGTVNEAGEEVTWDQIRLRLQEVIDNEDKAKPLSDDDLVKKLKDDGLNVARRTVTKYRKKMGIPSSRQRRDWSKK</sequence>
<dbReference type="GO" id="GO:0016987">
    <property type="term" value="F:sigma factor activity"/>
    <property type="evidence" value="ECO:0007669"/>
    <property type="project" value="UniProtKB-KW"/>
</dbReference>
<dbReference type="NCBIfam" id="TIGR02395">
    <property type="entry name" value="rpoN_sigma"/>
    <property type="match status" value="1"/>
</dbReference>
<dbReference type="InterPro" id="IPR007634">
    <property type="entry name" value="RNA_pol_sigma_54_DNA-bd"/>
</dbReference>
<keyword evidence="5" id="KW-0805">Transcription regulation</keyword>
<evidence type="ECO:0000256" key="4">
    <source>
        <dbReference type="ARBA" id="ARBA00022695"/>
    </source>
</evidence>
<dbReference type="Pfam" id="PF04963">
    <property type="entry name" value="Sigma54_CBD"/>
    <property type="match status" value="1"/>
</dbReference>
<dbReference type="Pfam" id="PF00309">
    <property type="entry name" value="Sigma54_AID"/>
    <property type="match status" value="1"/>
</dbReference>